<feature type="domain" description="AMP-binding enzyme C-terminal" evidence="7">
    <location>
        <begin position="457"/>
        <end position="535"/>
    </location>
</feature>
<dbReference type="AlphaFoldDB" id="A0A1Q8CK12"/>
<sequence length="692" mass="75024">MSGGGGRTPAHEEFRAARDLLIELREDHDRACELFRWPRPRYFNWALDWFDVVADGNDAPALVLLDAAGGETEVSFAALARRSDAVAHWFGELGVRRGERMLVALDQRSQLWVTLLACLKAGVVVIPTYTTLTATEAADRLDRGEVCHVVCEPRLVPHFAGGAHVRTRTTLGASPPGWHDLLDGERAGGRFVPTEPTSGDAVAFCYFTSGTTTAPKLVAHTHLSYPVGHLSGMYWAGLLPGDRHLNVAAPGWAKHSWSSLFAPWNAEATVVALPAREVAATRLPGLLDRHRVTTFCAPPSVWRAMLPAVPAHRPGLREALSAGEPLDAHTAAVVRRAWGVRVRDGYGQTETTGLVGTTPGLPSRPGWLGKALPGYRISLRDPGSGERGDEGEVGVDLDPAPVGVMHGYLGSDAPSAGPDGWYGTGDLGERSADGWLRIHGRRDEVFKSFDHRISPYELEAVLRGHPAVADAAVVPRPHPVGGAVPHAVVEPVEPEAGGPELERELLDHVAARVAGELRVRSVDLRRRLPRTASGKVRRADLRAEIVAGTSAGPSTETRSFERPRRSQMDVQQRSVAVWKDLLTGAGRDAVPWQRWVEPGRAGVDIHRLYRVEQTEATAFLVRFGPGAHGDLHEHLDYELMFVLDGELCNDNGDRYGVGDLVVEEPHSVHRVSSEHGCTLLVVREAATRPVAG</sequence>
<feature type="domain" description="ChrR-like cupin" evidence="6">
    <location>
        <begin position="589"/>
        <end position="684"/>
    </location>
</feature>
<keyword evidence="4" id="KW-0067">ATP-binding</keyword>
<evidence type="ECO:0000256" key="1">
    <source>
        <dbReference type="ARBA" id="ARBA00006432"/>
    </source>
</evidence>
<dbReference type="Pfam" id="PF12973">
    <property type="entry name" value="Cupin_7"/>
    <property type="match status" value="1"/>
</dbReference>
<evidence type="ECO:0000259" key="6">
    <source>
        <dbReference type="Pfam" id="PF12973"/>
    </source>
</evidence>
<dbReference type="PANTHER" id="PTHR43605:SF10">
    <property type="entry name" value="ACYL-COA SYNTHETASE MEDIUM CHAIN FAMILY MEMBER 3"/>
    <property type="match status" value="1"/>
</dbReference>
<dbReference type="STRING" id="1912961.BU204_25685"/>
<reference evidence="8 9" key="1">
    <citation type="submission" date="2016-12" db="EMBL/GenBank/DDBJ databases">
        <title>The draft genome sequence of Actinophytocola sp. 11-183.</title>
        <authorList>
            <person name="Wang W."/>
            <person name="Yuan L."/>
        </authorList>
    </citation>
    <scope>NUCLEOTIDE SEQUENCE [LARGE SCALE GENOMIC DNA]</scope>
    <source>
        <strain evidence="8 9">11-183</strain>
    </source>
</reference>
<dbReference type="GO" id="GO:0005524">
    <property type="term" value="F:ATP binding"/>
    <property type="evidence" value="ECO:0007669"/>
    <property type="project" value="UniProtKB-KW"/>
</dbReference>
<dbReference type="InterPro" id="IPR042099">
    <property type="entry name" value="ANL_N_sf"/>
</dbReference>
<dbReference type="Pfam" id="PF13193">
    <property type="entry name" value="AMP-binding_C"/>
    <property type="match status" value="1"/>
</dbReference>
<dbReference type="OrthoDB" id="9803968at2"/>
<dbReference type="Gene3D" id="3.40.50.12780">
    <property type="entry name" value="N-terminal domain of ligase-like"/>
    <property type="match status" value="1"/>
</dbReference>
<evidence type="ECO:0000259" key="5">
    <source>
        <dbReference type="Pfam" id="PF00501"/>
    </source>
</evidence>
<dbReference type="SUPFAM" id="SSF56801">
    <property type="entry name" value="Acetyl-CoA synthetase-like"/>
    <property type="match status" value="1"/>
</dbReference>
<evidence type="ECO:0000256" key="2">
    <source>
        <dbReference type="ARBA" id="ARBA00022598"/>
    </source>
</evidence>
<dbReference type="GO" id="GO:0006637">
    <property type="term" value="P:acyl-CoA metabolic process"/>
    <property type="evidence" value="ECO:0007669"/>
    <property type="project" value="TreeGrafter"/>
</dbReference>
<dbReference type="GO" id="GO:0015645">
    <property type="term" value="F:fatty acid ligase activity"/>
    <property type="evidence" value="ECO:0007669"/>
    <property type="project" value="TreeGrafter"/>
</dbReference>
<keyword evidence="2" id="KW-0436">Ligase</keyword>
<proteinExistence type="inferred from homology"/>
<dbReference type="InterPro" id="IPR051087">
    <property type="entry name" value="Mitochondrial_ACSM"/>
</dbReference>
<dbReference type="InterPro" id="IPR000873">
    <property type="entry name" value="AMP-dep_synth/lig_dom"/>
</dbReference>
<evidence type="ECO:0008006" key="10">
    <source>
        <dbReference type="Google" id="ProtNLM"/>
    </source>
</evidence>
<evidence type="ECO:0000256" key="3">
    <source>
        <dbReference type="ARBA" id="ARBA00022741"/>
    </source>
</evidence>
<evidence type="ECO:0000313" key="9">
    <source>
        <dbReference type="Proteomes" id="UP000185596"/>
    </source>
</evidence>
<dbReference type="GO" id="GO:0004321">
    <property type="term" value="F:fatty-acyl-CoA synthase activity"/>
    <property type="evidence" value="ECO:0007669"/>
    <property type="project" value="TreeGrafter"/>
</dbReference>
<evidence type="ECO:0000259" key="7">
    <source>
        <dbReference type="Pfam" id="PF13193"/>
    </source>
</evidence>
<evidence type="ECO:0000313" key="8">
    <source>
        <dbReference type="EMBL" id="OLF14686.1"/>
    </source>
</evidence>
<dbReference type="RefSeq" id="WP_075128323.1">
    <property type="nucleotide sequence ID" value="NZ_MSIE01000050.1"/>
</dbReference>
<dbReference type="PANTHER" id="PTHR43605">
    <property type="entry name" value="ACYL-COENZYME A SYNTHETASE"/>
    <property type="match status" value="1"/>
</dbReference>
<accession>A0A1Q8CK12</accession>
<protein>
    <recommendedName>
        <fullName evidence="10">AMP-dependent synthetase</fullName>
    </recommendedName>
</protein>
<dbReference type="GO" id="GO:0016405">
    <property type="term" value="F:CoA-ligase activity"/>
    <property type="evidence" value="ECO:0007669"/>
    <property type="project" value="UniProtKB-ARBA"/>
</dbReference>
<dbReference type="Proteomes" id="UP000185596">
    <property type="component" value="Unassembled WGS sequence"/>
</dbReference>
<dbReference type="EMBL" id="MSIE01000050">
    <property type="protein sequence ID" value="OLF14686.1"/>
    <property type="molecule type" value="Genomic_DNA"/>
</dbReference>
<evidence type="ECO:0000256" key="4">
    <source>
        <dbReference type="ARBA" id="ARBA00022840"/>
    </source>
</evidence>
<dbReference type="Gene3D" id="2.60.120.10">
    <property type="entry name" value="Jelly Rolls"/>
    <property type="match status" value="1"/>
</dbReference>
<keyword evidence="9" id="KW-1185">Reference proteome</keyword>
<dbReference type="InterPro" id="IPR025979">
    <property type="entry name" value="ChrR-like_cupin_dom"/>
</dbReference>
<dbReference type="InterPro" id="IPR014710">
    <property type="entry name" value="RmlC-like_jellyroll"/>
</dbReference>
<dbReference type="InterPro" id="IPR011051">
    <property type="entry name" value="RmlC_Cupin_sf"/>
</dbReference>
<dbReference type="Gene3D" id="3.30.300.30">
    <property type="match status" value="1"/>
</dbReference>
<organism evidence="8 9">
    <name type="scientific">Actinophytocola xanthii</name>
    <dbReference type="NCBI Taxonomy" id="1912961"/>
    <lineage>
        <taxon>Bacteria</taxon>
        <taxon>Bacillati</taxon>
        <taxon>Actinomycetota</taxon>
        <taxon>Actinomycetes</taxon>
        <taxon>Pseudonocardiales</taxon>
        <taxon>Pseudonocardiaceae</taxon>
    </lineage>
</organism>
<name>A0A1Q8CK12_9PSEU</name>
<feature type="domain" description="AMP-dependent synthetase/ligase" evidence="5">
    <location>
        <begin position="55"/>
        <end position="409"/>
    </location>
</feature>
<comment type="similarity">
    <text evidence="1">Belongs to the ATP-dependent AMP-binding enzyme family.</text>
</comment>
<gene>
    <name evidence="8" type="ORF">BU204_25685</name>
</gene>
<dbReference type="SUPFAM" id="SSF51182">
    <property type="entry name" value="RmlC-like cupins"/>
    <property type="match status" value="1"/>
</dbReference>
<dbReference type="InterPro" id="IPR045851">
    <property type="entry name" value="AMP-bd_C_sf"/>
</dbReference>
<dbReference type="GO" id="GO:0006633">
    <property type="term" value="P:fatty acid biosynthetic process"/>
    <property type="evidence" value="ECO:0007669"/>
    <property type="project" value="TreeGrafter"/>
</dbReference>
<keyword evidence="3" id="KW-0547">Nucleotide-binding</keyword>
<dbReference type="InterPro" id="IPR025110">
    <property type="entry name" value="AMP-bd_C"/>
</dbReference>
<dbReference type="Pfam" id="PF00501">
    <property type="entry name" value="AMP-binding"/>
    <property type="match status" value="1"/>
</dbReference>
<comment type="caution">
    <text evidence="8">The sequence shown here is derived from an EMBL/GenBank/DDBJ whole genome shotgun (WGS) entry which is preliminary data.</text>
</comment>